<keyword evidence="3 8" id="KW-0812">Transmembrane</keyword>
<dbReference type="AlphaFoldDB" id="A0A1I5RC19"/>
<protein>
    <submittedName>
        <fullName evidence="10">Putative ABC transport system permease protein</fullName>
    </submittedName>
</protein>
<name>A0A1I5RC19_9ACTN</name>
<gene>
    <name evidence="10" type="ORF">SAMN04489713_11565</name>
</gene>
<sequence>MRGTGARLARAQWAPLAALAVLTFVAALLATAVPSRTTAGYDRAAAAAVGPAADIRVRGEAGGSTAFAAVPSEAALGANAISWQQRLPRSLSDVSGEPESSVTSSVNTVEGTFRRPRLLYLGWDPGAWRRIRLVEGTPAYNRQGQTSGDMAVMIAKEYAGRLGYKVGDRIVLDAVTVRVSGLYEPVDPRDPFWAPRERLVRPTVEFLPKTTIEADAGTALIDAAAYARLTRDPTRKLSYEWRFPVRAGQVSATQAEGMAADLDAFRSAVEGRADLFPCEVSTPLDNRLKEFTDRLRTAQSVLGLALGGLVAVAAGLLLLAAGLLAGRLRPVLGLMRARGASLRQLAVPACGLTALAAVPSAGLGYAAGRLLDAGPPQATSVYAIVLLLAAVLGVPAAMVARERGGALGSVTTRRDDLVTARPSPRRLVLDVLLVALAVIGVVLLRERGGTSGTDPLVAAVPVLLGAALGVLVLRAYPSLLRAAGPLLRRRSGAVAFLGIARASRQNLVGALPLVVLLLAATVAGFAATVDTALRDGQVRASWAETGADARVEAAAMDDAGLRRIRAVPGVTGAVRVRVIARASAASDPAPITIVGVDLDAYRRLAPEVPGIPGSGSVLASPLASRTMGPGAVTLGRAGMDPIRVTPSGRIERFPGQETGSAFVLVPYDMVAGATGFPSQVFVAGHDLDAAALRAAAPGSDVQTRDRVLRDMTRLPLVSVVHETFQSGALIAGVLGLLAVLLVLVVGARARGRTIAHLRALGLSRRQSRALALVEIAPVLLCAVGAGWVLGLLLPDITGPVVDLGPYTGGFAATAHVPGLSALLGLLAALLLAAAAAAVAVDRAFDTDPGNVLRTGDS</sequence>
<evidence type="ECO:0000256" key="6">
    <source>
        <dbReference type="ARBA" id="ARBA00023136"/>
    </source>
</evidence>
<feature type="transmembrane region" description="Helical" evidence="8">
    <location>
        <begin position="379"/>
        <end position="400"/>
    </location>
</feature>
<evidence type="ECO:0000259" key="9">
    <source>
        <dbReference type="Pfam" id="PF02687"/>
    </source>
</evidence>
<feature type="transmembrane region" description="Helical" evidence="8">
    <location>
        <begin position="301"/>
        <end position="324"/>
    </location>
</feature>
<feature type="transmembrane region" description="Helical" evidence="8">
    <location>
        <begin position="456"/>
        <end position="476"/>
    </location>
</feature>
<keyword evidence="11" id="KW-1185">Reference proteome</keyword>
<keyword evidence="5" id="KW-0051">Antiviral defense</keyword>
<dbReference type="STRING" id="1993.SAMN04489713_11565"/>
<dbReference type="PANTHER" id="PTHR30572:SF4">
    <property type="entry name" value="ABC TRANSPORTER PERMEASE YTRF"/>
    <property type="match status" value="1"/>
</dbReference>
<comment type="similarity">
    <text evidence="7">Belongs to the ABC-4 integral membrane protein family.</text>
</comment>
<evidence type="ECO:0000256" key="3">
    <source>
        <dbReference type="ARBA" id="ARBA00022692"/>
    </source>
</evidence>
<organism evidence="10 11">
    <name type="scientific">Actinomadura madurae</name>
    <dbReference type="NCBI Taxonomy" id="1993"/>
    <lineage>
        <taxon>Bacteria</taxon>
        <taxon>Bacillati</taxon>
        <taxon>Actinomycetota</taxon>
        <taxon>Actinomycetes</taxon>
        <taxon>Streptosporangiales</taxon>
        <taxon>Thermomonosporaceae</taxon>
        <taxon>Actinomadura</taxon>
    </lineage>
</organism>
<dbReference type="GO" id="GO:0022857">
    <property type="term" value="F:transmembrane transporter activity"/>
    <property type="evidence" value="ECO:0007669"/>
    <property type="project" value="TreeGrafter"/>
</dbReference>
<feature type="transmembrane region" description="Helical" evidence="8">
    <location>
        <begin position="507"/>
        <end position="529"/>
    </location>
</feature>
<dbReference type="GO" id="GO:0005886">
    <property type="term" value="C:plasma membrane"/>
    <property type="evidence" value="ECO:0007669"/>
    <property type="project" value="UniProtKB-SubCell"/>
</dbReference>
<dbReference type="Proteomes" id="UP000183413">
    <property type="component" value="Unassembled WGS sequence"/>
</dbReference>
<dbReference type="InterPro" id="IPR013422">
    <property type="entry name" value="CRISPR-assoc_prot_Cas5_N"/>
</dbReference>
<accession>A0A1I5RC19</accession>
<dbReference type="Pfam" id="PF02687">
    <property type="entry name" value="FtsX"/>
    <property type="match status" value="1"/>
</dbReference>
<feature type="transmembrane region" description="Helical" evidence="8">
    <location>
        <begin position="728"/>
        <end position="749"/>
    </location>
</feature>
<evidence type="ECO:0000256" key="8">
    <source>
        <dbReference type="SAM" id="Phobius"/>
    </source>
</evidence>
<dbReference type="NCBIfam" id="TIGR02593">
    <property type="entry name" value="CRISPR_cas5"/>
    <property type="match status" value="1"/>
</dbReference>
<feature type="transmembrane region" description="Helical" evidence="8">
    <location>
        <begin position="345"/>
        <end position="367"/>
    </location>
</feature>
<proteinExistence type="inferred from homology"/>
<evidence type="ECO:0000313" key="10">
    <source>
        <dbReference type="EMBL" id="SFP56059.1"/>
    </source>
</evidence>
<evidence type="ECO:0000313" key="11">
    <source>
        <dbReference type="Proteomes" id="UP000183413"/>
    </source>
</evidence>
<evidence type="ECO:0000256" key="7">
    <source>
        <dbReference type="ARBA" id="ARBA00038076"/>
    </source>
</evidence>
<dbReference type="eggNOG" id="COG0577">
    <property type="taxonomic scope" value="Bacteria"/>
</dbReference>
<evidence type="ECO:0000256" key="4">
    <source>
        <dbReference type="ARBA" id="ARBA00022989"/>
    </source>
</evidence>
<dbReference type="InParanoid" id="A0A1I5RC19"/>
<reference evidence="10 11" key="1">
    <citation type="submission" date="2016-10" db="EMBL/GenBank/DDBJ databases">
        <authorList>
            <person name="de Groot N.N."/>
        </authorList>
    </citation>
    <scope>NUCLEOTIDE SEQUENCE [LARGE SCALE GENOMIC DNA]</scope>
    <source>
        <strain evidence="10 11">DSM 43067</strain>
    </source>
</reference>
<dbReference type="EMBL" id="FOVH01000015">
    <property type="protein sequence ID" value="SFP56059.1"/>
    <property type="molecule type" value="Genomic_DNA"/>
</dbReference>
<dbReference type="PANTHER" id="PTHR30572">
    <property type="entry name" value="MEMBRANE COMPONENT OF TRANSPORTER-RELATED"/>
    <property type="match status" value="1"/>
</dbReference>
<feature type="domain" description="ABC3 transporter permease C-terminal" evidence="9">
    <location>
        <begin position="728"/>
        <end position="845"/>
    </location>
</feature>
<dbReference type="GO" id="GO:0051607">
    <property type="term" value="P:defense response to virus"/>
    <property type="evidence" value="ECO:0007669"/>
    <property type="project" value="UniProtKB-KW"/>
</dbReference>
<keyword evidence="4 8" id="KW-1133">Transmembrane helix</keyword>
<dbReference type="RefSeq" id="WP_075023543.1">
    <property type="nucleotide sequence ID" value="NZ_FOVH01000015.1"/>
</dbReference>
<dbReference type="InterPro" id="IPR050250">
    <property type="entry name" value="Macrolide_Exporter_MacB"/>
</dbReference>
<comment type="subcellular location">
    <subcellularLocation>
        <location evidence="1">Cell membrane</location>
        <topology evidence="1">Multi-pass membrane protein</topology>
    </subcellularLocation>
</comment>
<feature type="transmembrane region" description="Helical" evidence="8">
    <location>
        <begin position="427"/>
        <end position="444"/>
    </location>
</feature>
<feature type="transmembrane region" description="Helical" evidence="8">
    <location>
        <begin position="814"/>
        <end position="840"/>
    </location>
</feature>
<dbReference type="InterPro" id="IPR003838">
    <property type="entry name" value="ABC3_permease_C"/>
</dbReference>
<evidence type="ECO:0000256" key="5">
    <source>
        <dbReference type="ARBA" id="ARBA00023118"/>
    </source>
</evidence>
<keyword evidence="2" id="KW-1003">Cell membrane</keyword>
<feature type="transmembrane region" description="Helical" evidence="8">
    <location>
        <begin position="770"/>
        <end position="794"/>
    </location>
</feature>
<evidence type="ECO:0000256" key="2">
    <source>
        <dbReference type="ARBA" id="ARBA00022475"/>
    </source>
</evidence>
<keyword evidence="6 8" id="KW-0472">Membrane</keyword>
<evidence type="ECO:0000256" key="1">
    <source>
        <dbReference type="ARBA" id="ARBA00004651"/>
    </source>
</evidence>